<dbReference type="Gene3D" id="1.25.40.20">
    <property type="entry name" value="Ankyrin repeat-containing domain"/>
    <property type="match status" value="1"/>
</dbReference>
<sequence>MSDNTPQQPHDIDEETIELATRIFNTARTGDAEKFREWLGQGLPPNMRNHKGDSLLMLASYHGHHDTVKVLLEHGADPELRNDNGQNPLAGAAFKGNLEMVRLLLDGGAEIDGCSPDGKTALMFAAMFDHVEITRFLLEKGADPMRRESRGMTAGQLALGMGAEHTPALLGETRAD</sequence>
<reference evidence="1 2" key="1">
    <citation type="submission" date="2017-05" db="EMBL/GenBank/DDBJ databases">
        <authorList>
            <person name="Song R."/>
            <person name="Chenine A.L."/>
            <person name="Ruprecht R.M."/>
        </authorList>
    </citation>
    <scope>NUCLEOTIDE SEQUENCE [LARGE SCALE GENOMIC DNA]</scope>
    <source>
        <strain evidence="1">SW32</strain>
    </source>
</reference>
<dbReference type="EMBL" id="CP021358">
    <property type="protein sequence ID" value="ART62060.1"/>
    <property type="molecule type" value="Genomic_DNA"/>
</dbReference>
<gene>
    <name evidence="1" type="ORF">B9H00_02375</name>
</gene>
<dbReference type="PROSITE" id="PS50297">
    <property type="entry name" value="ANK_REP_REGION"/>
    <property type="match status" value="3"/>
</dbReference>
<dbReference type="PANTHER" id="PTHR24171">
    <property type="entry name" value="ANKYRIN REPEAT DOMAIN-CONTAINING PROTEIN 39-RELATED"/>
    <property type="match status" value="1"/>
</dbReference>
<organism evidence="1 2">
    <name type="scientific">Kushneria marisflavi</name>
    <dbReference type="NCBI Taxonomy" id="157779"/>
    <lineage>
        <taxon>Bacteria</taxon>
        <taxon>Pseudomonadati</taxon>
        <taxon>Pseudomonadota</taxon>
        <taxon>Gammaproteobacteria</taxon>
        <taxon>Oceanospirillales</taxon>
        <taxon>Halomonadaceae</taxon>
        <taxon>Kushneria</taxon>
    </lineage>
</organism>
<dbReference type="Pfam" id="PF00023">
    <property type="entry name" value="Ank"/>
    <property type="match status" value="1"/>
</dbReference>
<dbReference type="OrthoDB" id="8453275at2"/>
<dbReference type="PANTHER" id="PTHR24171:SF9">
    <property type="entry name" value="ANKYRIN REPEAT DOMAIN-CONTAINING PROTEIN 39"/>
    <property type="match status" value="1"/>
</dbReference>
<dbReference type="SUPFAM" id="SSF48403">
    <property type="entry name" value="Ankyrin repeat"/>
    <property type="match status" value="1"/>
</dbReference>
<name>A0A240UM16_9GAMM</name>
<keyword evidence="2" id="KW-1185">Reference proteome</keyword>
<dbReference type="Pfam" id="PF12796">
    <property type="entry name" value="Ank_2"/>
    <property type="match status" value="1"/>
</dbReference>
<dbReference type="InterPro" id="IPR002110">
    <property type="entry name" value="Ankyrin_rpt"/>
</dbReference>
<dbReference type="AlphaFoldDB" id="A0A240UM16"/>
<evidence type="ECO:0000313" key="1">
    <source>
        <dbReference type="EMBL" id="ART62060.1"/>
    </source>
</evidence>
<dbReference type="InterPro" id="IPR036770">
    <property type="entry name" value="Ankyrin_rpt-contain_sf"/>
</dbReference>
<evidence type="ECO:0000313" key="2">
    <source>
        <dbReference type="Proteomes" id="UP000194457"/>
    </source>
</evidence>
<proteinExistence type="predicted"/>
<dbReference type="PROSITE" id="PS50088">
    <property type="entry name" value="ANK_REPEAT"/>
    <property type="match status" value="3"/>
</dbReference>
<dbReference type="SMART" id="SM00248">
    <property type="entry name" value="ANK"/>
    <property type="match status" value="3"/>
</dbReference>
<dbReference type="Proteomes" id="UP000194457">
    <property type="component" value="Chromosome"/>
</dbReference>
<protein>
    <submittedName>
        <fullName evidence="1">Uncharacterized protein</fullName>
    </submittedName>
</protein>
<dbReference type="RefSeq" id="WP_086899313.1">
    <property type="nucleotide sequence ID" value="NZ_CP021358.1"/>
</dbReference>
<dbReference type="KEGG" id="kma:B9H00_02375"/>
<accession>A0A240UM16</accession>